<evidence type="ECO:0000256" key="1">
    <source>
        <dbReference type="SAM" id="MobiDB-lite"/>
    </source>
</evidence>
<sequence length="211" mass="23392">MRHHVTLPRVNLAPDQDHISVHQFNKSQQVSGSSAHPSRLPQSKTLMPLLAFANETTSDPYSCSNHCEMDSQRTTPSSRQLRHPALPQTVIQPIHLSPASQTVNPSHSNPQTIQSGAQSNLYPGAHRPLRPSSIVKPLQSHSSKSFLTSSRSPLLPWLSPTQQLSALPTPHSPYNLRFFKQLSLILLYGTLNPSVSGKCSHVDFSPFYFHI</sequence>
<evidence type="ECO:0000313" key="2">
    <source>
        <dbReference type="EMBL" id="ROK44354.1"/>
    </source>
</evidence>
<evidence type="ECO:0000313" key="3">
    <source>
        <dbReference type="Proteomes" id="UP000281406"/>
    </source>
</evidence>
<reference evidence="2 3" key="1">
    <citation type="submission" date="2018-10" db="EMBL/GenBank/DDBJ databases">
        <title>Genome assembly for a Yunnan-Guizhou Plateau 3E fish, Anabarilius grahami (Regan), and its evolutionary and genetic applications.</title>
        <authorList>
            <person name="Jiang W."/>
        </authorList>
    </citation>
    <scope>NUCLEOTIDE SEQUENCE [LARGE SCALE GENOMIC DNA]</scope>
    <source>
        <strain evidence="2">AG-KIZ</strain>
        <tissue evidence="2">Muscle</tissue>
    </source>
</reference>
<dbReference type="AlphaFoldDB" id="A0A3N0Y1A7"/>
<protein>
    <submittedName>
        <fullName evidence="2">Uncharacterized protein</fullName>
    </submittedName>
</protein>
<feature type="compositionally biased region" description="Polar residues" evidence="1">
    <location>
        <begin position="99"/>
        <end position="121"/>
    </location>
</feature>
<keyword evidence="3" id="KW-1185">Reference proteome</keyword>
<accession>A0A3N0Y1A7</accession>
<dbReference type="EMBL" id="RJVU01056762">
    <property type="protein sequence ID" value="ROK44354.1"/>
    <property type="molecule type" value="Genomic_DNA"/>
</dbReference>
<dbReference type="Proteomes" id="UP000281406">
    <property type="component" value="Unassembled WGS sequence"/>
</dbReference>
<feature type="region of interest" description="Disordered" evidence="1">
    <location>
        <begin position="99"/>
        <end position="132"/>
    </location>
</feature>
<proteinExistence type="predicted"/>
<name>A0A3N0Y1A7_ANAGA</name>
<feature type="region of interest" description="Disordered" evidence="1">
    <location>
        <begin position="60"/>
        <end position="81"/>
    </location>
</feature>
<gene>
    <name evidence="2" type="ORF">DPX16_5261</name>
</gene>
<organism evidence="2 3">
    <name type="scientific">Anabarilius grahami</name>
    <name type="common">Kanglang fish</name>
    <name type="synonym">Barilius grahami</name>
    <dbReference type="NCBI Taxonomy" id="495550"/>
    <lineage>
        <taxon>Eukaryota</taxon>
        <taxon>Metazoa</taxon>
        <taxon>Chordata</taxon>
        <taxon>Craniata</taxon>
        <taxon>Vertebrata</taxon>
        <taxon>Euteleostomi</taxon>
        <taxon>Actinopterygii</taxon>
        <taxon>Neopterygii</taxon>
        <taxon>Teleostei</taxon>
        <taxon>Ostariophysi</taxon>
        <taxon>Cypriniformes</taxon>
        <taxon>Xenocyprididae</taxon>
        <taxon>Xenocypridinae</taxon>
        <taxon>Xenocypridinae incertae sedis</taxon>
        <taxon>Anabarilius</taxon>
    </lineage>
</organism>
<comment type="caution">
    <text evidence="2">The sequence shown here is derived from an EMBL/GenBank/DDBJ whole genome shotgun (WGS) entry which is preliminary data.</text>
</comment>